<evidence type="ECO:0000313" key="12">
    <source>
        <dbReference type="Proteomes" id="UP000191112"/>
    </source>
</evidence>
<organism evidence="11 12">
    <name type="scientific">Soonwooa buanensis</name>
    <dbReference type="NCBI Taxonomy" id="619805"/>
    <lineage>
        <taxon>Bacteria</taxon>
        <taxon>Pseudomonadati</taxon>
        <taxon>Bacteroidota</taxon>
        <taxon>Flavobacteriia</taxon>
        <taxon>Flavobacteriales</taxon>
        <taxon>Weeksellaceae</taxon>
        <taxon>Chryseobacterium group</taxon>
        <taxon>Soonwooa</taxon>
    </lineage>
</organism>
<keyword evidence="7" id="KW-0482">Metalloprotease</keyword>
<dbReference type="PRINTS" id="PR00730">
    <property type="entry name" value="THERMOLYSIN"/>
</dbReference>
<gene>
    <name evidence="11" type="ORF">SAMN05660477_02343</name>
</gene>
<dbReference type="InterPro" id="IPR011096">
    <property type="entry name" value="FTP_domain"/>
</dbReference>
<dbReference type="STRING" id="619805.SAMN05660477_02343"/>
<dbReference type="Pfam" id="PF01447">
    <property type="entry name" value="Peptidase_M4"/>
    <property type="match status" value="1"/>
</dbReference>
<accession>A0A1T5FVL2</accession>
<keyword evidence="5" id="KW-0378">Hydrolase</keyword>
<evidence type="ECO:0000256" key="1">
    <source>
        <dbReference type="ARBA" id="ARBA00009388"/>
    </source>
</evidence>
<dbReference type="InterPro" id="IPR013783">
    <property type="entry name" value="Ig-like_fold"/>
</dbReference>
<dbReference type="CDD" id="cd09597">
    <property type="entry name" value="M4_TLP"/>
    <property type="match status" value="1"/>
</dbReference>
<evidence type="ECO:0000256" key="6">
    <source>
        <dbReference type="ARBA" id="ARBA00022833"/>
    </source>
</evidence>
<evidence type="ECO:0000256" key="5">
    <source>
        <dbReference type="ARBA" id="ARBA00022801"/>
    </source>
</evidence>
<dbReference type="Pfam" id="PF00041">
    <property type="entry name" value="fn3"/>
    <property type="match status" value="1"/>
</dbReference>
<dbReference type="Gene3D" id="2.60.40.10">
    <property type="entry name" value="Immunoglobulins"/>
    <property type="match status" value="1"/>
</dbReference>
<keyword evidence="2" id="KW-0645">Protease</keyword>
<dbReference type="GO" id="GO:0046872">
    <property type="term" value="F:metal ion binding"/>
    <property type="evidence" value="ECO:0007669"/>
    <property type="project" value="UniProtKB-KW"/>
</dbReference>
<dbReference type="InterPro" id="IPR027268">
    <property type="entry name" value="Peptidase_M4/M1_CTD_sf"/>
</dbReference>
<evidence type="ECO:0000256" key="4">
    <source>
        <dbReference type="ARBA" id="ARBA00022729"/>
    </source>
</evidence>
<sequence length="917" mass="100667">MKKSLLILGSITIFATNMLYAQDFVKSKTINEKGNINLITFSEGSNLSKSNTQNILKDVLKLSDESSMKKVNEVRYNSDFVTEKFAHYINGIRVEGSTYNVNYKGDKLISMSGEVFTTNDIISKPQISESNAFASALKKVNAQRYMWENAAYSAKTGYTKPKAELVYLPVETLGQMSKLILAYKFDIYAAKPMSRGYVYIDATSGDFVSYNAIMKHAHSKSESNDLIATNRNQATTSKIEIPESYKATSLELGNAATRYSGARQIETKLVNGQYILASESRKVYTKNSNKTDDIESATEFVDNDNNWTAAEFDNSNFDNAALDAHWGVSNTYDYFKSTFNRDSFDNAGAEINSYVHFYEKLENAAWSGAEMVYGDGDVYFKPLTAFDVTAHELGHAVCQYTANLAYEREHGAINEGLSDIWAAIIEHKYAPEKQPFLIGEDITNVAPGFIRSMSNPKSATLSKQPDTYKGQYWQPATKAEGCTIPSEEANDYCGVHTNSGVLNHWFYILVSGKTGTNDVGSSYNVTGIGWEKAANIVYRLESSFLTEFSTYKNTRDFAIQAAKELYGDTSAEAIAVQDAFYAVGVGTKHLTTPDTQAPTTPTNLVASNVKATTATLTWAGSTDNEKVEGYIVYGNNEELARTTELTVDLFGLTVNTDYNMTVKAYDDANNLSAASNIVSFKTAASLQYCTAKSLNATEENIGRVVLNTLDKSSTGTAGYEDFSNLSTDLVVGETYQLEIHPLFPQGGSSAETYGAYIDWNNDGSFSGANEMIGGSGLPTFNKPFKIPFTVPSSAIKNQKLRMRLVLQYAGFGTDPCRTFDYGQVEDYSVKVTSNLGTIDTTASTTTIYPNPTKDSINIQTGQSTTYDQFEIVNAAGQIIKTGKLSGSIIDVKALPVGQYILKLTGKDASSVHKFIKN</sequence>
<evidence type="ECO:0000256" key="2">
    <source>
        <dbReference type="ARBA" id="ARBA00022670"/>
    </source>
</evidence>
<dbReference type="Pfam" id="PF02868">
    <property type="entry name" value="Peptidase_M4_C"/>
    <property type="match status" value="1"/>
</dbReference>
<dbReference type="SUPFAM" id="SSF49265">
    <property type="entry name" value="Fibronectin type III"/>
    <property type="match status" value="1"/>
</dbReference>
<dbReference type="Gene3D" id="1.10.390.10">
    <property type="entry name" value="Neutral Protease Domain 2"/>
    <property type="match status" value="1"/>
</dbReference>
<evidence type="ECO:0000256" key="7">
    <source>
        <dbReference type="ARBA" id="ARBA00023049"/>
    </source>
</evidence>
<feature type="domain" description="Fibronectin type-III" evidence="10">
    <location>
        <begin position="600"/>
        <end position="685"/>
    </location>
</feature>
<dbReference type="Pfam" id="PF20009">
    <property type="entry name" value="GEVED"/>
    <property type="match status" value="1"/>
</dbReference>
<dbReference type="Gene3D" id="3.10.450.490">
    <property type="match status" value="1"/>
</dbReference>
<dbReference type="CDD" id="cd00063">
    <property type="entry name" value="FN3"/>
    <property type="match status" value="1"/>
</dbReference>
<protein>
    <submittedName>
        <fullName evidence="11">Por secretion system C-terminal sorting domain-containing protein</fullName>
    </submittedName>
</protein>
<dbReference type="RefSeq" id="WP_079667548.1">
    <property type="nucleotide sequence ID" value="NZ_FUYZ01000008.1"/>
</dbReference>
<keyword evidence="4 9" id="KW-0732">Signal</keyword>
<dbReference type="Pfam" id="PF07504">
    <property type="entry name" value="FTP"/>
    <property type="match status" value="1"/>
</dbReference>
<feature type="chain" id="PRO_5013341274" evidence="9">
    <location>
        <begin position="22"/>
        <end position="917"/>
    </location>
</feature>
<dbReference type="NCBIfam" id="TIGR04183">
    <property type="entry name" value="Por_Secre_tail"/>
    <property type="match status" value="1"/>
</dbReference>
<dbReference type="Proteomes" id="UP000191112">
    <property type="component" value="Unassembled WGS sequence"/>
</dbReference>
<feature type="active site" evidence="8">
    <location>
        <position position="392"/>
    </location>
</feature>
<keyword evidence="12" id="KW-1185">Reference proteome</keyword>
<dbReference type="PROSITE" id="PS50853">
    <property type="entry name" value="FN3"/>
    <property type="match status" value="1"/>
</dbReference>
<evidence type="ECO:0000259" key="10">
    <source>
        <dbReference type="PROSITE" id="PS50853"/>
    </source>
</evidence>
<evidence type="ECO:0000256" key="8">
    <source>
        <dbReference type="PIRSR" id="PIRSR623612-1"/>
    </source>
</evidence>
<dbReference type="SUPFAM" id="SSF55486">
    <property type="entry name" value="Metalloproteases ('zincins'), catalytic domain"/>
    <property type="match status" value="1"/>
</dbReference>
<feature type="signal peptide" evidence="9">
    <location>
        <begin position="1"/>
        <end position="21"/>
    </location>
</feature>
<dbReference type="Pfam" id="PF18962">
    <property type="entry name" value="Por_Secre_tail"/>
    <property type="match status" value="1"/>
</dbReference>
<dbReference type="GO" id="GO:0004222">
    <property type="term" value="F:metalloendopeptidase activity"/>
    <property type="evidence" value="ECO:0007669"/>
    <property type="project" value="InterPro"/>
</dbReference>
<dbReference type="InterPro" id="IPR001570">
    <property type="entry name" value="Peptidase_M4_C_domain"/>
</dbReference>
<dbReference type="InterPro" id="IPR003961">
    <property type="entry name" value="FN3_dom"/>
</dbReference>
<dbReference type="InterPro" id="IPR050728">
    <property type="entry name" value="Zinc_Metalloprotease_M4"/>
</dbReference>
<dbReference type="OrthoDB" id="291295at2"/>
<dbReference type="InterPro" id="IPR045474">
    <property type="entry name" value="GEVED"/>
</dbReference>
<dbReference type="SMART" id="SM00060">
    <property type="entry name" value="FN3"/>
    <property type="match status" value="1"/>
</dbReference>
<feature type="active site" description="Proton donor" evidence="8">
    <location>
        <position position="496"/>
    </location>
</feature>
<evidence type="ECO:0000256" key="3">
    <source>
        <dbReference type="ARBA" id="ARBA00022723"/>
    </source>
</evidence>
<dbReference type="Gene3D" id="3.10.170.10">
    <property type="match status" value="1"/>
</dbReference>
<proteinExistence type="inferred from homology"/>
<evidence type="ECO:0000256" key="9">
    <source>
        <dbReference type="SAM" id="SignalP"/>
    </source>
</evidence>
<evidence type="ECO:0000313" key="11">
    <source>
        <dbReference type="EMBL" id="SKC00225.1"/>
    </source>
</evidence>
<dbReference type="InterPro" id="IPR026444">
    <property type="entry name" value="Secre_tail"/>
</dbReference>
<dbReference type="InterPro" id="IPR023612">
    <property type="entry name" value="Peptidase_M4"/>
</dbReference>
<keyword evidence="3" id="KW-0479">Metal-binding</keyword>
<dbReference type="EMBL" id="FUYZ01000008">
    <property type="protein sequence ID" value="SKC00225.1"/>
    <property type="molecule type" value="Genomic_DNA"/>
</dbReference>
<dbReference type="InterPro" id="IPR036116">
    <property type="entry name" value="FN3_sf"/>
</dbReference>
<dbReference type="PANTHER" id="PTHR33794">
    <property type="entry name" value="BACILLOLYSIN"/>
    <property type="match status" value="1"/>
</dbReference>
<dbReference type="AlphaFoldDB" id="A0A1T5FVL2"/>
<reference evidence="11 12" key="1">
    <citation type="submission" date="2017-02" db="EMBL/GenBank/DDBJ databases">
        <authorList>
            <person name="Peterson S.W."/>
        </authorList>
    </citation>
    <scope>NUCLEOTIDE SEQUENCE [LARGE SCALE GENOMIC DNA]</scope>
    <source>
        <strain evidence="11 12">DSM 22323</strain>
    </source>
</reference>
<dbReference type="PANTHER" id="PTHR33794:SF1">
    <property type="entry name" value="BACILLOLYSIN"/>
    <property type="match status" value="1"/>
</dbReference>
<dbReference type="GO" id="GO:0006508">
    <property type="term" value="P:proteolysis"/>
    <property type="evidence" value="ECO:0007669"/>
    <property type="project" value="UniProtKB-KW"/>
</dbReference>
<name>A0A1T5FVL2_9FLAO</name>
<dbReference type="InterPro" id="IPR013856">
    <property type="entry name" value="Peptidase_M4_domain"/>
</dbReference>
<keyword evidence="6" id="KW-0862">Zinc</keyword>
<comment type="similarity">
    <text evidence="1">Belongs to the peptidase M4 family.</text>
</comment>